<dbReference type="FunFam" id="1.10.510.10:FF:000146">
    <property type="entry name" value="LRR receptor-like serine/threonine-protein kinase IOS1"/>
    <property type="match status" value="1"/>
</dbReference>
<dbReference type="SMART" id="SM00220">
    <property type="entry name" value="S_TKc"/>
    <property type="match status" value="1"/>
</dbReference>
<dbReference type="InterPro" id="IPR000719">
    <property type="entry name" value="Prot_kinase_dom"/>
</dbReference>
<dbReference type="PANTHER" id="PTHR45631:SF217">
    <property type="entry name" value="PROTEIN KINASE DOMAIN-CONTAINING PROTEIN"/>
    <property type="match status" value="1"/>
</dbReference>
<keyword evidence="7 18" id="KW-0812">Transmembrane</keyword>
<evidence type="ECO:0000256" key="4">
    <source>
        <dbReference type="ARBA" id="ARBA00022553"/>
    </source>
</evidence>
<comment type="caution">
    <text evidence="21">The sequence shown here is derived from an EMBL/GenBank/DDBJ whole genome shotgun (WGS) entry which is preliminary data.</text>
</comment>
<keyword evidence="13 18" id="KW-1133">Transmembrane helix</keyword>
<accession>A0AAD8X9P5</accession>
<evidence type="ECO:0000256" key="15">
    <source>
        <dbReference type="ARBA" id="ARBA00023170"/>
    </source>
</evidence>
<keyword evidence="9" id="KW-0677">Repeat</keyword>
<evidence type="ECO:0000256" key="5">
    <source>
        <dbReference type="ARBA" id="ARBA00022614"/>
    </source>
</evidence>
<keyword evidence="4" id="KW-0597">Phosphoprotein</keyword>
<evidence type="ECO:0000256" key="6">
    <source>
        <dbReference type="ARBA" id="ARBA00022679"/>
    </source>
</evidence>
<comment type="catalytic activity">
    <reaction evidence="17">
        <text>L-seryl-[protein] + ATP = O-phospho-L-seryl-[protein] + ADP + H(+)</text>
        <dbReference type="Rhea" id="RHEA:17989"/>
        <dbReference type="Rhea" id="RHEA-COMP:9863"/>
        <dbReference type="Rhea" id="RHEA-COMP:11604"/>
        <dbReference type="ChEBI" id="CHEBI:15378"/>
        <dbReference type="ChEBI" id="CHEBI:29999"/>
        <dbReference type="ChEBI" id="CHEBI:30616"/>
        <dbReference type="ChEBI" id="CHEBI:83421"/>
        <dbReference type="ChEBI" id="CHEBI:456216"/>
        <dbReference type="EC" id="2.7.11.1"/>
    </reaction>
</comment>
<comment type="catalytic activity">
    <reaction evidence="16">
        <text>L-threonyl-[protein] + ATP = O-phospho-L-threonyl-[protein] + ADP + H(+)</text>
        <dbReference type="Rhea" id="RHEA:46608"/>
        <dbReference type="Rhea" id="RHEA-COMP:11060"/>
        <dbReference type="Rhea" id="RHEA-COMP:11605"/>
        <dbReference type="ChEBI" id="CHEBI:15378"/>
        <dbReference type="ChEBI" id="CHEBI:30013"/>
        <dbReference type="ChEBI" id="CHEBI:30616"/>
        <dbReference type="ChEBI" id="CHEBI:61977"/>
        <dbReference type="ChEBI" id="CHEBI:456216"/>
        <dbReference type="EC" id="2.7.11.1"/>
    </reaction>
</comment>
<keyword evidence="6" id="KW-0808">Transferase</keyword>
<feature type="signal peptide" evidence="19">
    <location>
        <begin position="1"/>
        <end position="21"/>
    </location>
</feature>
<dbReference type="Gene3D" id="3.80.10.10">
    <property type="entry name" value="Ribonuclease Inhibitor"/>
    <property type="match status" value="1"/>
</dbReference>
<evidence type="ECO:0000256" key="1">
    <source>
        <dbReference type="ARBA" id="ARBA00004167"/>
    </source>
</evidence>
<dbReference type="EMBL" id="JAUUTY010000001">
    <property type="protein sequence ID" value="KAK1699302.1"/>
    <property type="molecule type" value="Genomic_DNA"/>
</dbReference>
<dbReference type="PRINTS" id="PR00019">
    <property type="entry name" value="LEURICHRPT"/>
</dbReference>
<dbReference type="Gene3D" id="1.10.510.10">
    <property type="entry name" value="Transferase(Phosphotransferase) domain 1"/>
    <property type="match status" value="1"/>
</dbReference>
<evidence type="ECO:0000256" key="8">
    <source>
        <dbReference type="ARBA" id="ARBA00022729"/>
    </source>
</evidence>
<dbReference type="Pfam" id="PF12819">
    <property type="entry name" value="Malectin_like"/>
    <property type="match status" value="1"/>
</dbReference>
<dbReference type="PROSITE" id="PS00108">
    <property type="entry name" value="PROTEIN_KINASE_ST"/>
    <property type="match status" value="1"/>
</dbReference>
<dbReference type="InterPro" id="IPR001611">
    <property type="entry name" value="Leu-rich_rpt"/>
</dbReference>
<dbReference type="GO" id="GO:0016020">
    <property type="term" value="C:membrane"/>
    <property type="evidence" value="ECO:0007669"/>
    <property type="project" value="UniProtKB-SubCell"/>
</dbReference>
<evidence type="ECO:0000256" key="7">
    <source>
        <dbReference type="ARBA" id="ARBA00022692"/>
    </source>
</evidence>
<dbReference type="FunFam" id="3.80.10.10:FF:000129">
    <property type="entry name" value="Leucine-rich repeat receptor-like kinase"/>
    <property type="match status" value="1"/>
</dbReference>
<dbReference type="Pfam" id="PF13855">
    <property type="entry name" value="LRR_8"/>
    <property type="match status" value="1"/>
</dbReference>
<keyword evidence="3" id="KW-0723">Serine/threonine-protein kinase</keyword>
<evidence type="ECO:0000256" key="17">
    <source>
        <dbReference type="ARBA" id="ARBA00048679"/>
    </source>
</evidence>
<dbReference type="CDD" id="cd14066">
    <property type="entry name" value="STKc_IRAK"/>
    <property type="match status" value="1"/>
</dbReference>
<dbReference type="Gene3D" id="3.30.200.20">
    <property type="entry name" value="Phosphorylase Kinase, domain 1"/>
    <property type="match status" value="1"/>
</dbReference>
<dbReference type="SUPFAM" id="SSF52058">
    <property type="entry name" value="L domain-like"/>
    <property type="match status" value="1"/>
</dbReference>
<keyword evidence="14 18" id="KW-0472">Membrane</keyword>
<proteinExistence type="predicted"/>
<feature type="chain" id="PRO_5041981248" description="non-specific serine/threonine protein kinase" evidence="19">
    <location>
        <begin position="22"/>
        <end position="874"/>
    </location>
</feature>
<keyword evidence="15" id="KW-0675">Receptor</keyword>
<dbReference type="InterPro" id="IPR008271">
    <property type="entry name" value="Ser/Thr_kinase_AS"/>
</dbReference>
<dbReference type="PANTHER" id="PTHR45631">
    <property type="entry name" value="OS07G0107800 PROTEIN-RELATED"/>
    <property type="match status" value="1"/>
</dbReference>
<gene>
    <name evidence="21" type="ORF">QYE76_015999</name>
</gene>
<evidence type="ECO:0000256" key="2">
    <source>
        <dbReference type="ARBA" id="ARBA00012513"/>
    </source>
</evidence>
<dbReference type="Proteomes" id="UP001231189">
    <property type="component" value="Unassembled WGS sequence"/>
</dbReference>
<dbReference type="GO" id="GO:0004674">
    <property type="term" value="F:protein serine/threonine kinase activity"/>
    <property type="evidence" value="ECO:0007669"/>
    <property type="project" value="UniProtKB-KW"/>
</dbReference>
<evidence type="ECO:0000313" key="21">
    <source>
        <dbReference type="EMBL" id="KAK1699302.1"/>
    </source>
</evidence>
<evidence type="ECO:0000256" key="16">
    <source>
        <dbReference type="ARBA" id="ARBA00047899"/>
    </source>
</evidence>
<dbReference type="PROSITE" id="PS50011">
    <property type="entry name" value="PROTEIN_KINASE_DOM"/>
    <property type="match status" value="1"/>
</dbReference>
<evidence type="ECO:0000256" key="9">
    <source>
        <dbReference type="ARBA" id="ARBA00022737"/>
    </source>
</evidence>
<dbReference type="FunFam" id="3.30.200.20:FF:000178">
    <property type="entry name" value="serine/threonine-protein kinase PBS1-like"/>
    <property type="match status" value="1"/>
</dbReference>
<comment type="subcellular location">
    <subcellularLocation>
        <location evidence="1">Membrane</location>
        <topology evidence="1">Single-pass membrane protein</topology>
    </subcellularLocation>
</comment>
<protein>
    <recommendedName>
        <fullName evidence="2">non-specific serine/threonine protein kinase</fullName>
        <ecNumber evidence="2">2.7.11.1</ecNumber>
    </recommendedName>
</protein>
<dbReference type="InterPro" id="IPR024788">
    <property type="entry name" value="Malectin-like_Carb-bd_dom"/>
</dbReference>
<evidence type="ECO:0000259" key="20">
    <source>
        <dbReference type="PROSITE" id="PS50011"/>
    </source>
</evidence>
<evidence type="ECO:0000256" key="19">
    <source>
        <dbReference type="SAM" id="SignalP"/>
    </source>
</evidence>
<keyword evidence="12" id="KW-0067">ATP-binding</keyword>
<keyword evidence="8 19" id="KW-0732">Signal</keyword>
<evidence type="ECO:0000256" key="3">
    <source>
        <dbReference type="ARBA" id="ARBA00022527"/>
    </source>
</evidence>
<evidence type="ECO:0000256" key="18">
    <source>
        <dbReference type="SAM" id="Phobius"/>
    </source>
</evidence>
<evidence type="ECO:0000256" key="11">
    <source>
        <dbReference type="ARBA" id="ARBA00022777"/>
    </source>
</evidence>
<keyword evidence="10" id="KW-0547">Nucleotide-binding</keyword>
<dbReference type="AlphaFoldDB" id="A0AAD8X9P5"/>
<dbReference type="SUPFAM" id="SSF56112">
    <property type="entry name" value="Protein kinase-like (PK-like)"/>
    <property type="match status" value="1"/>
</dbReference>
<evidence type="ECO:0000256" key="12">
    <source>
        <dbReference type="ARBA" id="ARBA00022840"/>
    </source>
</evidence>
<dbReference type="GO" id="GO:0005524">
    <property type="term" value="F:ATP binding"/>
    <property type="evidence" value="ECO:0007669"/>
    <property type="project" value="UniProtKB-KW"/>
</dbReference>
<name>A0AAD8X9P5_LOLMU</name>
<dbReference type="Pfam" id="PF07714">
    <property type="entry name" value="PK_Tyr_Ser-Thr"/>
    <property type="match status" value="1"/>
</dbReference>
<dbReference type="InterPro" id="IPR001245">
    <property type="entry name" value="Ser-Thr/Tyr_kinase_cat_dom"/>
</dbReference>
<organism evidence="21 22">
    <name type="scientific">Lolium multiflorum</name>
    <name type="common">Italian ryegrass</name>
    <name type="synonym">Lolium perenne subsp. multiflorum</name>
    <dbReference type="NCBI Taxonomy" id="4521"/>
    <lineage>
        <taxon>Eukaryota</taxon>
        <taxon>Viridiplantae</taxon>
        <taxon>Streptophyta</taxon>
        <taxon>Embryophyta</taxon>
        <taxon>Tracheophyta</taxon>
        <taxon>Spermatophyta</taxon>
        <taxon>Magnoliopsida</taxon>
        <taxon>Liliopsida</taxon>
        <taxon>Poales</taxon>
        <taxon>Poaceae</taxon>
        <taxon>BOP clade</taxon>
        <taxon>Pooideae</taxon>
        <taxon>Poodae</taxon>
        <taxon>Poeae</taxon>
        <taxon>Poeae Chloroplast Group 2 (Poeae type)</taxon>
        <taxon>Loliodinae</taxon>
        <taxon>Loliinae</taxon>
        <taxon>Lolium</taxon>
    </lineage>
</organism>
<dbReference type="EC" id="2.7.11.1" evidence="2"/>
<keyword evidence="22" id="KW-1185">Reference proteome</keyword>
<evidence type="ECO:0000256" key="14">
    <source>
        <dbReference type="ARBA" id="ARBA00023136"/>
    </source>
</evidence>
<sequence length="874" mass="96538">MGRRSLAPQLWLTVLLGLAAGALQVCGQRAASTTGFITIDCGLPNEGGYIDPMTKIPSTSDTGFIDVGSNRNISAEYMKPESQLFRGYHNVRSFPDTARSCYTLPSLVPGSKYLVRAMFRYGNYDGLEKLPVFDLYLGVNLWQTVNISQAERTVLAEVISVIPDDSVQVCLVNTGSGTPFISTLALRPLENTLYPQANATQGLVLVDRRDMGGTGNYPIRYPYDPYDRAWLPWSDSKVWSNISTKEKIQGNVWNLRYHAPSTVLQTAITALTGSNTIEVSLATQLDNANPILGCIAILYIAELQILSGNLKRKFNVTVDGGHSKLQSKLEYLVPDVMYNTEPHECSSRYNITMKAAANSTLPPILNALEYFSVISTARVGTVIEDVSAINAIKAKYQLKKNWMGDPCSPKKFAWDGLTCSYAISERPRITSINMSSGGLSGSISTYFGDLKDIQYLDLSYNKLTGLIPNVLAQLPALVELDLTGNQLNGSIPSSLLKRSQDGSLTLRYGKNLNLCDNNSSCHPAGKKKKHMLAVYIVVPIAAVLIIGALIVLLIFRVRIKKGPTRGVHQQLENHRFTYKELEVITDNFKIVLGQGGFGPVYDGFLKNGTHVAVKLLSLSSNQGIREFLTEAQTLTKIHHKNLVSLVGYCKDGKYLALVYEHMSEGNLDDKLRGRGCNVVFLTWRQRLRIALESAQGLEYLHKACSPPFVHRDVKTSNILLNANLEGKVADFGLMKAFNHDDDTHVSTARMIGTPGYFAPEYAMTRQLTEKSDVYSFGIVLLEVITGHSAILQCTEPTHIVQWARQRLAGGDIKEVVDARMQSDYNINGLWKAVDVALKCTAQNPAERPTMTDVATQIQECLELESEGHTDRRCQ</sequence>
<reference evidence="21" key="1">
    <citation type="submission" date="2023-07" db="EMBL/GenBank/DDBJ databases">
        <title>A chromosome-level genome assembly of Lolium multiflorum.</title>
        <authorList>
            <person name="Chen Y."/>
            <person name="Copetti D."/>
            <person name="Kolliker R."/>
            <person name="Studer B."/>
        </authorList>
    </citation>
    <scope>NUCLEOTIDE SEQUENCE</scope>
    <source>
        <strain evidence="21">02402/16</strain>
        <tissue evidence="21">Leaf</tissue>
    </source>
</reference>
<dbReference type="InterPro" id="IPR011009">
    <property type="entry name" value="Kinase-like_dom_sf"/>
</dbReference>
<evidence type="ECO:0000313" key="22">
    <source>
        <dbReference type="Proteomes" id="UP001231189"/>
    </source>
</evidence>
<dbReference type="InterPro" id="IPR032675">
    <property type="entry name" value="LRR_dom_sf"/>
</dbReference>
<feature type="transmembrane region" description="Helical" evidence="18">
    <location>
        <begin position="532"/>
        <end position="555"/>
    </location>
</feature>
<feature type="domain" description="Protein kinase" evidence="20">
    <location>
        <begin position="586"/>
        <end position="861"/>
    </location>
</feature>
<evidence type="ECO:0000256" key="10">
    <source>
        <dbReference type="ARBA" id="ARBA00022741"/>
    </source>
</evidence>
<evidence type="ECO:0000256" key="13">
    <source>
        <dbReference type="ARBA" id="ARBA00022989"/>
    </source>
</evidence>
<keyword evidence="5" id="KW-0433">Leucine-rich repeat</keyword>
<keyword evidence="11" id="KW-0418">Kinase</keyword>